<dbReference type="STRING" id="97972.A0A2V1CXL3"/>
<organism evidence="1 2">
    <name type="scientific">Periconia macrospinosa</name>
    <dbReference type="NCBI Taxonomy" id="97972"/>
    <lineage>
        <taxon>Eukaryota</taxon>
        <taxon>Fungi</taxon>
        <taxon>Dikarya</taxon>
        <taxon>Ascomycota</taxon>
        <taxon>Pezizomycotina</taxon>
        <taxon>Dothideomycetes</taxon>
        <taxon>Pleosporomycetidae</taxon>
        <taxon>Pleosporales</taxon>
        <taxon>Massarineae</taxon>
        <taxon>Periconiaceae</taxon>
        <taxon>Periconia</taxon>
    </lineage>
</organism>
<protein>
    <submittedName>
        <fullName evidence="1">Kinesin light chain</fullName>
    </submittedName>
</protein>
<dbReference type="PANTHER" id="PTHR46082:SF11">
    <property type="entry name" value="AAA+ ATPASE DOMAIN-CONTAINING PROTEIN-RELATED"/>
    <property type="match status" value="1"/>
</dbReference>
<reference evidence="1 2" key="1">
    <citation type="journal article" date="2018" name="Sci. Rep.">
        <title>Comparative genomics provides insights into the lifestyle and reveals functional heterogeneity of dark septate endophytic fungi.</title>
        <authorList>
            <person name="Knapp D.G."/>
            <person name="Nemeth J.B."/>
            <person name="Barry K."/>
            <person name="Hainaut M."/>
            <person name="Henrissat B."/>
            <person name="Johnson J."/>
            <person name="Kuo A."/>
            <person name="Lim J.H.P."/>
            <person name="Lipzen A."/>
            <person name="Nolan M."/>
            <person name="Ohm R.A."/>
            <person name="Tamas L."/>
            <person name="Grigoriev I.V."/>
            <person name="Spatafora J.W."/>
            <person name="Nagy L.G."/>
            <person name="Kovacs G.M."/>
        </authorList>
    </citation>
    <scope>NUCLEOTIDE SEQUENCE [LARGE SCALE GENOMIC DNA]</scope>
    <source>
        <strain evidence="1 2">DSE2036</strain>
    </source>
</reference>
<proteinExistence type="predicted"/>
<dbReference type="OrthoDB" id="5986190at2759"/>
<keyword evidence="2" id="KW-1185">Reference proteome</keyword>
<gene>
    <name evidence="1" type="ORF">DM02DRAFT_683306</name>
</gene>
<dbReference type="EMBL" id="KZ806521">
    <property type="protein sequence ID" value="PVH90234.1"/>
    <property type="molecule type" value="Genomic_DNA"/>
</dbReference>
<evidence type="ECO:0000313" key="1">
    <source>
        <dbReference type="EMBL" id="PVH90234.1"/>
    </source>
</evidence>
<dbReference type="InterPro" id="IPR053137">
    <property type="entry name" value="NLR-like"/>
</dbReference>
<evidence type="ECO:0000313" key="2">
    <source>
        <dbReference type="Proteomes" id="UP000244855"/>
    </source>
</evidence>
<dbReference type="InterPro" id="IPR011990">
    <property type="entry name" value="TPR-like_helical_dom_sf"/>
</dbReference>
<name>A0A2V1CXL3_9PLEO</name>
<accession>A0A2V1CXL3</accession>
<dbReference type="AlphaFoldDB" id="A0A2V1CXL3"/>
<dbReference type="Proteomes" id="UP000244855">
    <property type="component" value="Unassembled WGS sequence"/>
</dbReference>
<dbReference type="Pfam" id="PF13374">
    <property type="entry name" value="TPR_10"/>
    <property type="match status" value="2"/>
</dbReference>
<sequence>MSLGFDSLQGSMVCFEGRKWDGSKTMSVQAMTARGKTLAQDHKDTVRSMTLVGNAHHLGGQWNAAEGLEAQMMETRKTKLGAGHPSPLTSIANLAFKLKGQGSINRAISLMEDCCELRDVVLNPQHLCTISSRETLTTWRLEAVESGEHNTI</sequence>
<dbReference type="Gene3D" id="1.25.40.10">
    <property type="entry name" value="Tetratricopeptide repeat domain"/>
    <property type="match status" value="1"/>
</dbReference>
<dbReference type="PANTHER" id="PTHR46082">
    <property type="entry name" value="ATP/GTP-BINDING PROTEIN-RELATED"/>
    <property type="match status" value="1"/>
</dbReference>